<dbReference type="Pfam" id="PF00561">
    <property type="entry name" value="Abhydrolase_1"/>
    <property type="match status" value="1"/>
</dbReference>
<comment type="caution">
    <text evidence="10">The sequence shown here is derived from an EMBL/GenBank/DDBJ whole genome shotgun (WGS) entry which is preliminary data.</text>
</comment>
<name>A0AAW4XS08_9BURK</name>
<dbReference type="Gene3D" id="3.40.50.1820">
    <property type="entry name" value="alpha/beta hydrolase"/>
    <property type="match status" value="1"/>
</dbReference>
<keyword evidence="3 8" id="KW-0819">tRNA processing</keyword>
<dbReference type="InterPro" id="IPR029058">
    <property type="entry name" value="AB_hydrolase_fold"/>
</dbReference>
<organism evidence="10 11">
    <name type="scientific">Comamonas koreensis</name>
    <dbReference type="NCBI Taxonomy" id="160825"/>
    <lineage>
        <taxon>Bacteria</taxon>
        <taxon>Pseudomonadati</taxon>
        <taxon>Pseudomonadota</taxon>
        <taxon>Betaproteobacteria</taxon>
        <taxon>Burkholderiales</taxon>
        <taxon>Comamonadaceae</taxon>
        <taxon>Comamonas</taxon>
    </lineage>
</organism>
<comment type="cofactor">
    <cofactor evidence="8">
        <name>Zn(2+)</name>
        <dbReference type="ChEBI" id="CHEBI:29105"/>
    </cofactor>
    <text evidence="8">Binds 1 zinc ion per subunit.</text>
</comment>
<dbReference type="EMBL" id="JAJNCT010000007">
    <property type="protein sequence ID" value="MCD2164922.1"/>
    <property type="molecule type" value="Genomic_DNA"/>
</dbReference>
<evidence type="ECO:0000313" key="10">
    <source>
        <dbReference type="EMBL" id="MCD2164922.1"/>
    </source>
</evidence>
<dbReference type="PROSITE" id="PS00903">
    <property type="entry name" value="CYT_DCMP_DEAMINASES_1"/>
    <property type="match status" value="1"/>
</dbReference>
<dbReference type="RefSeq" id="WP_230772985.1">
    <property type="nucleotide sequence ID" value="NZ_JAJNCT010000007.1"/>
</dbReference>
<dbReference type="SUPFAM" id="SSF53474">
    <property type="entry name" value="alpha/beta-Hydrolases"/>
    <property type="match status" value="1"/>
</dbReference>
<feature type="binding site" evidence="8">
    <location>
        <position position="99"/>
    </location>
    <ligand>
        <name>Zn(2+)</name>
        <dbReference type="ChEBI" id="CHEBI:29105"/>
        <note>catalytic</note>
    </ligand>
</feature>
<dbReference type="InterPro" id="IPR016192">
    <property type="entry name" value="APOBEC/CMP_deaminase_Zn-bd"/>
</dbReference>
<accession>A0AAW4XS08</accession>
<evidence type="ECO:0000256" key="4">
    <source>
        <dbReference type="ARBA" id="ARBA00022723"/>
    </source>
</evidence>
<evidence type="ECO:0000256" key="6">
    <source>
        <dbReference type="ARBA" id="ARBA00022833"/>
    </source>
</evidence>
<dbReference type="SUPFAM" id="SSF53927">
    <property type="entry name" value="Cytidine deaminase-like"/>
    <property type="match status" value="1"/>
</dbReference>
<comment type="catalytic activity">
    <reaction evidence="7 8">
        <text>adenosine(34) in tRNA + H2O + H(+) = inosine(34) in tRNA + NH4(+)</text>
        <dbReference type="Rhea" id="RHEA:43168"/>
        <dbReference type="Rhea" id="RHEA-COMP:10373"/>
        <dbReference type="Rhea" id="RHEA-COMP:10374"/>
        <dbReference type="ChEBI" id="CHEBI:15377"/>
        <dbReference type="ChEBI" id="CHEBI:15378"/>
        <dbReference type="ChEBI" id="CHEBI:28938"/>
        <dbReference type="ChEBI" id="CHEBI:74411"/>
        <dbReference type="ChEBI" id="CHEBI:82852"/>
        <dbReference type="EC" id="3.5.4.33"/>
    </reaction>
</comment>
<evidence type="ECO:0000259" key="9">
    <source>
        <dbReference type="PROSITE" id="PS51747"/>
    </source>
</evidence>
<dbReference type="InterPro" id="IPR000073">
    <property type="entry name" value="AB_hydrolase_1"/>
</dbReference>
<dbReference type="PANTHER" id="PTHR11079">
    <property type="entry name" value="CYTOSINE DEAMINASE FAMILY MEMBER"/>
    <property type="match status" value="1"/>
</dbReference>
<dbReference type="Proteomes" id="UP001199260">
    <property type="component" value="Unassembled WGS sequence"/>
</dbReference>
<evidence type="ECO:0000313" key="11">
    <source>
        <dbReference type="Proteomes" id="UP001199260"/>
    </source>
</evidence>
<sequence>MADSLVPTGTGGQLPPQPGDAHWMGAALEQARAAAQAGEVPVGAVVVRDGQIVGRGFNHPIGAHDPSAHAEIEALRNAAKRLGNYRLDGCTLYVTLEPCAMCAGAILHARLDRVVWGAAEPRTGAGGSVLDLFAQAALNHHTAVTAGVLEDEAAALLTAFFGQRRVQQKQQALASHPLRDDALRTPDALFAPALDCGCPSCFYSDWPALGGLRLHAKDSAGQNPAPSDAARQWLLLPGLPAQQGLFRELAAGLAARGDRVVAPDWLGLGRSDKPKKDQRLGDAQQLAMLQDLIQHLHLGGEQGLVIVAHGDAARLAQALVLQQAALGKPVQGLWLINPPNAAAPSADYRLWLEQVARKPALDIAAALGRSAMGDEMDADRQQWAAQFPDKGYRAGLRAWARDALAGLDAPVMAPAASAQALPVLVSLGEQARWWPAPADGLDAWLAAVATAAGSAGPLAWQRCAGGDWLPLQNSAALLQASGFFEAGAKPAALGLVAAALR</sequence>
<feature type="active site" description="Proton donor" evidence="8">
    <location>
        <position position="71"/>
    </location>
</feature>
<dbReference type="CDD" id="cd01285">
    <property type="entry name" value="nucleoside_deaminase"/>
    <property type="match status" value="1"/>
</dbReference>
<keyword evidence="6 8" id="KW-0862">Zinc</keyword>
<dbReference type="InterPro" id="IPR016193">
    <property type="entry name" value="Cytidine_deaminase-like"/>
</dbReference>
<dbReference type="InterPro" id="IPR028883">
    <property type="entry name" value="tRNA_aden_deaminase"/>
</dbReference>
<keyword evidence="4 8" id="KW-0479">Metal-binding</keyword>
<dbReference type="EC" id="3.5.4.33" evidence="8"/>
<comment type="function">
    <text evidence="8">Catalyzes the deamination of adenosine to inosine at the wobble position 34 of tRNA(Arg2).</text>
</comment>
<protein>
    <recommendedName>
        <fullName evidence="8">tRNA-specific adenosine deaminase</fullName>
        <ecNumber evidence="8">3.5.4.33</ecNumber>
    </recommendedName>
</protein>
<comment type="subunit">
    <text evidence="2 8">Homodimer.</text>
</comment>
<dbReference type="GO" id="GO:0008270">
    <property type="term" value="F:zinc ion binding"/>
    <property type="evidence" value="ECO:0007669"/>
    <property type="project" value="UniProtKB-UniRule"/>
</dbReference>
<reference evidence="10 11" key="1">
    <citation type="submission" date="2021-11" db="EMBL/GenBank/DDBJ databases">
        <title>Genome sequence.</title>
        <authorList>
            <person name="Sun Q."/>
        </authorList>
    </citation>
    <scope>NUCLEOTIDE SEQUENCE [LARGE SCALE GENOMIC DNA]</scope>
    <source>
        <strain evidence="10 11">KCTC 12005</strain>
    </source>
</reference>
<evidence type="ECO:0000256" key="7">
    <source>
        <dbReference type="ARBA" id="ARBA00048045"/>
    </source>
</evidence>
<keyword evidence="11" id="KW-1185">Reference proteome</keyword>
<dbReference type="NCBIfam" id="NF008113">
    <property type="entry name" value="PRK10860.1"/>
    <property type="match status" value="1"/>
</dbReference>
<evidence type="ECO:0000256" key="1">
    <source>
        <dbReference type="ARBA" id="ARBA00010669"/>
    </source>
</evidence>
<keyword evidence="5 8" id="KW-0378">Hydrolase</keyword>
<feature type="domain" description="CMP/dCMP-type deaminase" evidence="9">
    <location>
        <begin position="18"/>
        <end position="130"/>
    </location>
</feature>
<proteinExistence type="inferred from homology"/>
<dbReference type="HAMAP" id="MF_00972">
    <property type="entry name" value="tRNA_aden_deaminase"/>
    <property type="match status" value="1"/>
</dbReference>
<dbReference type="InterPro" id="IPR002125">
    <property type="entry name" value="CMP_dCMP_dom"/>
</dbReference>
<dbReference type="AlphaFoldDB" id="A0AAW4XS08"/>
<evidence type="ECO:0000256" key="2">
    <source>
        <dbReference type="ARBA" id="ARBA00011738"/>
    </source>
</evidence>
<dbReference type="PANTHER" id="PTHR11079:SF202">
    <property type="entry name" value="TRNA-SPECIFIC ADENOSINE DEAMINASE"/>
    <property type="match status" value="1"/>
</dbReference>
<feature type="binding site" evidence="8">
    <location>
        <position position="102"/>
    </location>
    <ligand>
        <name>Zn(2+)</name>
        <dbReference type="ChEBI" id="CHEBI:29105"/>
        <note>catalytic</note>
    </ligand>
</feature>
<comment type="similarity">
    <text evidence="1">Belongs to the cytidine and deoxycytidylate deaminase family. ADAT2 subfamily.</text>
</comment>
<feature type="binding site" evidence="8">
    <location>
        <position position="69"/>
    </location>
    <ligand>
        <name>Zn(2+)</name>
        <dbReference type="ChEBI" id="CHEBI:29105"/>
        <note>catalytic</note>
    </ligand>
</feature>
<evidence type="ECO:0000256" key="5">
    <source>
        <dbReference type="ARBA" id="ARBA00022801"/>
    </source>
</evidence>
<gene>
    <name evidence="8 10" type="primary">tadA</name>
    <name evidence="10" type="ORF">LPW39_07220</name>
</gene>
<dbReference type="PROSITE" id="PS51747">
    <property type="entry name" value="CYT_DCMP_DEAMINASES_2"/>
    <property type="match status" value="1"/>
</dbReference>
<dbReference type="GO" id="GO:0052717">
    <property type="term" value="F:tRNA-specific adenosine-34 deaminase activity"/>
    <property type="evidence" value="ECO:0007669"/>
    <property type="project" value="UniProtKB-UniRule"/>
</dbReference>
<dbReference type="Pfam" id="PF00383">
    <property type="entry name" value="dCMP_cyt_deam_1"/>
    <property type="match status" value="1"/>
</dbReference>
<dbReference type="FunFam" id="3.40.140.10:FF:000005">
    <property type="entry name" value="tRNA-specific adenosine deaminase"/>
    <property type="match status" value="1"/>
</dbReference>
<evidence type="ECO:0000256" key="3">
    <source>
        <dbReference type="ARBA" id="ARBA00022694"/>
    </source>
</evidence>
<evidence type="ECO:0000256" key="8">
    <source>
        <dbReference type="HAMAP-Rule" id="MF_00972"/>
    </source>
</evidence>
<dbReference type="Gene3D" id="3.40.140.10">
    <property type="entry name" value="Cytidine Deaminase, domain 2"/>
    <property type="match status" value="1"/>
</dbReference>
<dbReference type="GO" id="GO:0002100">
    <property type="term" value="P:tRNA wobble adenosine to inosine editing"/>
    <property type="evidence" value="ECO:0007669"/>
    <property type="project" value="UniProtKB-UniRule"/>
</dbReference>